<dbReference type="Proteomes" id="UP000648482">
    <property type="component" value="Unassembled WGS sequence"/>
</dbReference>
<dbReference type="RefSeq" id="WP_138586249.1">
    <property type="nucleotide sequence ID" value="NZ_AQGU01000025.1"/>
</dbReference>
<dbReference type="EMBL" id="AQGU01000025">
    <property type="protein sequence ID" value="MBE0359731.1"/>
    <property type="molecule type" value="Genomic_DNA"/>
</dbReference>
<evidence type="ECO:0000313" key="2">
    <source>
        <dbReference type="Proteomes" id="UP000648482"/>
    </source>
</evidence>
<organism evidence="1 2">
    <name type="scientific">Pseudoalteromonas aliena SW19</name>
    <dbReference type="NCBI Taxonomy" id="1314866"/>
    <lineage>
        <taxon>Bacteria</taxon>
        <taxon>Pseudomonadati</taxon>
        <taxon>Pseudomonadota</taxon>
        <taxon>Gammaproteobacteria</taxon>
        <taxon>Alteromonadales</taxon>
        <taxon>Pseudoalteromonadaceae</taxon>
        <taxon>Pseudoalteromonas</taxon>
    </lineage>
</organism>
<accession>A0ABR9DZD7</accession>
<protein>
    <recommendedName>
        <fullName evidence="3">Mor transcription activator domain-containing protein</fullName>
    </recommendedName>
</protein>
<comment type="caution">
    <text evidence="1">The sequence shown here is derived from an EMBL/GenBank/DDBJ whole genome shotgun (WGS) entry which is preliminary data.</text>
</comment>
<reference evidence="1 2" key="1">
    <citation type="submission" date="2015-06" db="EMBL/GenBank/DDBJ databases">
        <title>Genome sequence of Pseudoalteromonas aliena.</title>
        <authorList>
            <person name="Xie B.-B."/>
            <person name="Rong J.-C."/>
            <person name="Qin Q.-L."/>
            <person name="Zhang Y.-Z."/>
        </authorList>
    </citation>
    <scope>NUCLEOTIDE SEQUENCE [LARGE SCALE GENOMIC DNA]</scope>
    <source>
        <strain evidence="1 2">SW19</strain>
    </source>
</reference>
<name>A0ABR9DZD7_9GAMM</name>
<gene>
    <name evidence="1" type="ORF">PALI_a1029</name>
</gene>
<evidence type="ECO:0008006" key="3">
    <source>
        <dbReference type="Google" id="ProtNLM"/>
    </source>
</evidence>
<keyword evidence="2" id="KW-1185">Reference proteome</keyword>
<sequence length="152" mass="17777">MHYEIFGAIYTNKINHMNELYIFYEEYKVEVLARLPFFLSELVEPYTANEFYDFIEKHGGKKIYLGKHKSKLEISLEINLTESHYCRLCSLADSSGYIEIPNRWGIFSLLRKIAYENSIKNGMANDELIRVFGISQRTISTARKKMAISKQS</sequence>
<proteinExistence type="predicted"/>
<evidence type="ECO:0000313" key="1">
    <source>
        <dbReference type="EMBL" id="MBE0359731.1"/>
    </source>
</evidence>